<gene>
    <name evidence="1" type="ORF">NEZAVI_LOCUS2455</name>
</gene>
<keyword evidence="2" id="KW-1185">Reference proteome</keyword>
<evidence type="ECO:0000313" key="2">
    <source>
        <dbReference type="Proteomes" id="UP001152798"/>
    </source>
</evidence>
<accession>A0A9P0E7S1</accession>
<reference evidence="1" key="1">
    <citation type="submission" date="2022-01" db="EMBL/GenBank/DDBJ databases">
        <authorList>
            <person name="King R."/>
        </authorList>
    </citation>
    <scope>NUCLEOTIDE SEQUENCE</scope>
</reference>
<name>A0A9P0E7S1_NEZVI</name>
<dbReference type="AlphaFoldDB" id="A0A9P0E7S1"/>
<protein>
    <submittedName>
        <fullName evidence="1">Uncharacterized protein</fullName>
    </submittedName>
</protein>
<dbReference type="Proteomes" id="UP001152798">
    <property type="component" value="Chromosome 1"/>
</dbReference>
<dbReference type="EMBL" id="OV725077">
    <property type="protein sequence ID" value="CAH1391433.1"/>
    <property type="molecule type" value="Genomic_DNA"/>
</dbReference>
<sequence>MAYGEDEKFVADISSMISVIPYRIALMISSTSVPANRQEYSRQPASANSSRTMAPLSRHLMSYCPALICTPRPSGPAIRFAPRPIAR</sequence>
<evidence type="ECO:0000313" key="1">
    <source>
        <dbReference type="EMBL" id="CAH1391433.1"/>
    </source>
</evidence>
<organism evidence="1 2">
    <name type="scientific">Nezara viridula</name>
    <name type="common">Southern green stink bug</name>
    <name type="synonym">Cimex viridulus</name>
    <dbReference type="NCBI Taxonomy" id="85310"/>
    <lineage>
        <taxon>Eukaryota</taxon>
        <taxon>Metazoa</taxon>
        <taxon>Ecdysozoa</taxon>
        <taxon>Arthropoda</taxon>
        <taxon>Hexapoda</taxon>
        <taxon>Insecta</taxon>
        <taxon>Pterygota</taxon>
        <taxon>Neoptera</taxon>
        <taxon>Paraneoptera</taxon>
        <taxon>Hemiptera</taxon>
        <taxon>Heteroptera</taxon>
        <taxon>Panheteroptera</taxon>
        <taxon>Pentatomomorpha</taxon>
        <taxon>Pentatomoidea</taxon>
        <taxon>Pentatomidae</taxon>
        <taxon>Pentatominae</taxon>
        <taxon>Nezara</taxon>
    </lineage>
</organism>
<proteinExistence type="predicted"/>